<dbReference type="PANTHER" id="PTHR43685">
    <property type="entry name" value="GLYCOSYLTRANSFERASE"/>
    <property type="match status" value="1"/>
</dbReference>
<evidence type="ECO:0000313" key="2">
    <source>
        <dbReference type="EMBL" id="NIF23038.1"/>
    </source>
</evidence>
<organism evidence="2 3">
    <name type="scientific">Candidatus Pantoea multigeneris</name>
    <dbReference type="NCBI Taxonomy" id="2608357"/>
    <lineage>
        <taxon>Bacteria</taxon>
        <taxon>Pseudomonadati</taxon>
        <taxon>Pseudomonadota</taxon>
        <taxon>Gammaproteobacteria</taxon>
        <taxon>Enterobacterales</taxon>
        <taxon>Erwiniaceae</taxon>
        <taxon>Pantoea</taxon>
    </lineage>
</organism>
<dbReference type="PANTHER" id="PTHR43685:SF13">
    <property type="entry name" value="O ANTIGEN BIOSYNTHESIS RHAMNOSYLTRANSFERASE RFBN"/>
    <property type="match status" value="1"/>
</dbReference>
<dbReference type="RefSeq" id="WP_167016061.1">
    <property type="nucleotide sequence ID" value="NZ_VWXF01000006.1"/>
</dbReference>
<accession>A0ABX0REI9</accession>
<dbReference type="SUPFAM" id="SSF53448">
    <property type="entry name" value="Nucleotide-diphospho-sugar transferases"/>
    <property type="match status" value="1"/>
</dbReference>
<keyword evidence="3" id="KW-1185">Reference proteome</keyword>
<dbReference type="CDD" id="cd00761">
    <property type="entry name" value="Glyco_tranf_GTA_type"/>
    <property type="match status" value="1"/>
</dbReference>
<dbReference type="InterPro" id="IPR001173">
    <property type="entry name" value="Glyco_trans_2-like"/>
</dbReference>
<comment type="caution">
    <text evidence="2">The sequence shown here is derived from an EMBL/GenBank/DDBJ whole genome shotgun (WGS) entry which is preliminary data.</text>
</comment>
<gene>
    <name evidence="2" type="ORF">F3J40_15715</name>
</gene>
<evidence type="ECO:0000259" key="1">
    <source>
        <dbReference type="Pfam" id="PF00535"/>
    </source>
</evidence>
<dbReference type="InterPro" id="IPR050834">
    <property type="entry name" value="Glycosyltransf_2"/>
</dbReference>
<name>A0ABX0REI9_9GAMM</name>
<reference evidence="2 3" key="1">
    <citation type="journal article" date="2019" name="bioRxiv">
        <title>Bacteria contribute to plant secondary compound degradation in a generalist herbivore system.</title>
        <authorList>
            <person name="Francoeur C.B."/>
            <person name="Khadempour L."/>
            <person name="Moreira-Soto R.D."/>
            <person name="Gotting K."/>
            <person name="Book A.J."/>
            <person name="Pinto-Tomas A.A."/>
            <person name="Keefover-Ring K."/>
            <person name="Currie C.R."/>
        </authorList>
    </citation>
    <scope>NUCLEOTIDE SEQUENCE [LARGE SCALE GENOMIC DNA]</scope>
    <source>
        <strain evidence="2">Acro-835</strain>
    </source>
</reference>
<sequence>MKYFLTIPTYNGGDVWKQAVERISSNLPADFSVLVVDSGSKDDTVKWAEEAGFAVKHISSREFNHGGTRNLAASLAPEDCEVVVFLTQDALLEPGSLERIVACFADAKIACAYGRQLPHLDANPIASHARAFNYRQQSRTYSLEDIPTAGLKTVFSSNSFAAYRLSVFRELGGFPSDTILSEDMFFVAKAVMSGYKLAYVADSQVRHSHNYSCMEEFKRYFDIGVFHGKESWIREKFGGAGGEGKNFIFSEINYLVKNGVLYLPSAFLHNFFKILGYKLGQNYRALPANVTKSLSMHKRYWEQ</sequence>
<evidence type="ECO:0000313" key="3">
    <source>
        <dbReference type="Proteomes" id="UP001515683"/>
    </source>
</evidence>
<dbReference type="EMBL" id="VWXF01000006">
    <property type="protein sequence ID" value="NIF23038.1"/>
    <property type="molecule type" value="Genomic_DNA"/>
</dbReference>
<proteinExistence type="predicted"/>
<dbReference type="Pfam" id="PF00535">
    <property type="entry name" value="Glycos_transf_2"/>
    <property type="match status" value="1"/>
</dbReference>
<feature type="domain" description="Glycosyltransferase 2-like" evidence="1">
    <location>
        <begin position="7"/>
        <end position="171"/>
    </location>
</feature>
<dbReference type="InterPro" id="IPR029044">
    <property type="entry name" value="Nucleotide-diphossugar_trans"/>
</dbReference>
<dbReference type="Gene3D" id="3.90.550.10">
    <property type="entry name" value="Spore Coat Polysaccharide Biosynthesis Protein SpsA, Chain A"/>
    <property type="match status" value="1"/>
</dbReference>
<protein>
    <submittedName>
        <fullName evidence="2">Glycosyltransferase family 2 protein</fullName>
    </submittedName>
</protein>
<dbReference type="Proteomes" id="UP001515683">
    <property type="component" value="Unassembled WGS sequence"/>
</dbReference>